<dbReference type="PANTHER" id="PTHR22946:SF9">
    <property type="entry name" value="POLYKETIDE TRANSFERASE AF380"/>
    <property type="match status" value="1"/>
</dbReference>
<sequence length="283" mass="31775">MNLEAINSDPLEIDREYPALLECFTLNSNECRLNCTLYIAQGRGPHPTIILFHGFPGYEKNFDLAQVFRRAGYNVMIFHYRGSWGSEGFYSVNNVLEDADAAIDFLRSEKCKKSYRVDSENIILIGHSLGGFTALMTAAKHPEIKLVASLAGFNVGLYGDMLFKSEKLFKSSVELWKDSMLPLRGITAEEFLNSAIENKENWNLINLVKKLKSHSILMVAGSRDDTATIEEHHIALVDSLPKGKAANLKSIILDSDHSFSDKRIALSEVVLSWLLEQNKKCVD</sequence>
<evidence type="ECO:0000313" key="4">
    <source>
        <dbReference type="Proteomes" id="UP000694308"/>
    </source>
</evidence>
<dbReference type="Pfam" id="PF00326">
    <property type="entry name" value="Peptidase_S9"/>
    <property type="match status" value="1"/>
</dbReference>
<reference evidence="3" key="1">
    <citation type="submission" date="2020-12" db="EMBL/GenBank/DDBJ databases">
        <title>Clostridium thailandense sp. nov., a novel acetogenic bacterium isolated from peat land soil in Thailand.</title>
        <authorList>
            <person name="Chaikitkaew S."/>
            <person name="Birkeland N.K."/>
        </authorList>
    </citation>
    <scope>NUCLEOTIDE SEQUENCE</scope>
    <source>
        <strain evidence="3">PL3</strain>
    </source>
</reference>
<dbReference type="EMBL" id="JAEEGC010000017">
    <property type="protein sequence ID" value="MBV7272023.1"/>
    <property type="molecule type" value="Genomic_DNA"/>
</dbReference>
<name>A0A949TW24_9CLOT</name>
<organism evidence="3 4">
    <name type="scientific">Clostridium thailandense</name>
    <dbReference type="NCBI Taxonomy" id="2794346"/>
    <lineage>
        <taxon>Bacteria</taxon>
        <taxon>Bacillati</taxon>
        <taxon>Bacillota</taxon>
        <taxon>Clostridia</taxon>
        <taxon>Eubacteriales</taxon>
        <taxon>Clostridiaceae</taxon>
        <taxon>Clostridium</taxon>
    </lineage>
</organism>
<dbReference type="GO" id="GO:0008236">
    <property type="term" value="F:serine-type peptidase activity"/>
    <property type="evidence" value="ECO:0007669"/>
    <property type="project" value="InterPro"/>
</dbReference>
<proteinExistence type="predicted"/>
<dbReference type="Proteomes" id="UP000694308">
    <property type="component" value="Unassembled WGS sequence"/>
</dbReference>
<comment type="caution">
    <text evidence="3">The sequence shown here is derived from an EMBL/GenBank/DDBJ whole genome shotgun (WGS) entry which is preliminary data.</text>
</comment>
<dbReference type="RefSeq" id="WP_218319059.1">
    <property type="nucleotide sequence ID" value="NZ_JAEEGC010000017.1"/>
</dbReference>
<evidence type="ECO:0000259" key="2">
    <source>
        <dbReference type="Pfam" id="PF00326"/>
    </source>
</evidence>
<dbReference type="PANTHER" id="PTHR22946">
    <property type="entry name" value="DIENELACTONE HYDROLASE DOMAIN-CONTAINING PROTEIN-RELATED"/>
    <property type="match status" value="1"/>
</dbReference>
<keyword evidence="1 3" id="KW-0378">Hydrolase</keyword>
<accession>A0A949TW24</accession>
<feature type="domain" description="Peptidase S9 prolyl oligopeptidase catalytic" evidence="2">
    <location>
        <begin position="65"/>
        <end position="278"/>
    </location>
</feature>
<gene>
    <name evidence="3" type="ORF">I6U48_03710</name>
</gene>
<protein>
    <submittedName>
        <fullName evidence="3">Alpha/beta fold hydrolase</fullName>
    </submittedName>
</protein>
<dbReference type="InterPro" id="IPR050261">
    <property type="entry name" value="FrsA_esterase"/>
</dbReference>
<keyword evidence="4" id="KW-1185">Reference proteome</keyword>
<evidence type="ECO:0000313" key="3">
    <source>
        <dbReference type="EMBL" id="MBV7272023.1"/>
    </source>
</evidence>
<dbReference type="GO" id="GO:0052689">
    <property type="term" value="F:carboxylic ester hydrolase activity"/>
    <property type="evidence" value="ECO:0007669"/>
    <property type="project" value="UniProtKB-ARBA"/>
</dbReference>
<evidence type="ECO:0000256" key="1">
    <source>
        <dbReference type="ARBA" id="ARBA00022801"/>
    </source>
</evidence>
<dbReference type="AlphaFoldDB" id="A0A949TW24"/>
<dbReference type="InterPro" id="IPR001375">
    <property type="entry name" value="Peptidase_S9_cat"/>
</dbReference>
<dbReference type="GO" id="GO:0006508">
    <property type="term" value="P:proteolysis"/>
    <property type="evidence" value="ECO:0007669"/>
    <property type="project" value="InterPro"/>
</dbReference>